<reference evidence="2" key="2">
    <citation type="submission" date="2020-05" db="UniProtKB">
        <authorList>
            <consortium name="EnsemblMetazoa"/>
        </authorList>
    </citation>
    <scope>IDENTIFICATION</scope>
    <source>
        <strain evidence="2">IAEA</strain>
    </source>
</reference>
<keyword evidence="3" id="KW-1185">Reference proteome</keyword>
<feature type="region of interest" description="Disordered" evidence="1">
    <location>
        <begin position="1"/>
        <end position="25"/>
    </location>
</feature>
<feature type="compositionally biased region" description="Polar residues" evidence="1">
    <location>
        <begin position="12"/>
        <end position="22"/>
    </location>
</feature>
<dbReference type="AlphaFoldDB" id="A0A1B0A7A1"/>
<reference evidence="3" key="1">
    <citation type="submission" date="2014-03" db="EMBL/GenBank/DDBJ databases">
        <authorList>
            <person name="Aksoy S."/>
            <person name="Warren W."/>
            <person name="Wilson R.K."/>
        </authorList>
    </citation>
    <scope>NUCLEOTIDE SEQUENCE [LARGE SCALE GENOMIC DNA]</scope>
    <source>
        <strain evidence="3">IAEA</strain>
    </source>
</reference>
<evidence type="ECO:0000313" key="2">
    <source>
        <dbReference type="EnsemblMetazoa" id="GPAI036481-PA"/>
    </source>
</evidence>
<accession>A0A1B0A7A1</accession>
<proteinExistence type="predicted"/>
<name>A0A1B0A7A1_GLOPL</name>
<evidence type="ECO:0000313" key="3">
    <source>
        <dbReference type="Proteomes" id="UP000092445"/>
    </source>
</evidence>
<protein>
    <submittedName>
        <fullName evidence="2">Uncharacterized protein</fullName>
    </submittedName>
</protein>
<dbReference type="Proteomes" id="UP000092445">
    <property type="component" value="Unassembled WGS sequence"/>
</dbReference>
<dbReference type="VEuPathDB" id="VectorBase:GPAI036481"/>
<evidence type="ECO:0000256" key="1">
    <source>
        <dbReference type="SAM" id="MobiDB-lite"/>
    </source>
</evidence>
<sequence length="71" mass="7873">MISANEEFENFVRTNHNKNTSPMKDLTEDVNTTSLNSAVAASNSEPTAMEINSHPSGQNLYVAESARLWKM</sequence>
<dbReference type="EnsemblMetazoa" id="GPAI036481-RA">
    <property type="protein sequence ID" value="GPAI036481-PA"/>
    <property type="gene ID" value="GPAI036481"/>
</dbReference>
<organism evidence="2 3">
    <name type="scientific">Glossina pallidipes</name>
    <name type="common">Tsetse fly</name>
    <dbReference type="NCBI Taxonomy" id="7398"/>
    <lineage>
        <taxon>Eukaryota</taxon>
        <taxon>Metazoa</taxon>
        <taxon>Ecdysozoa</taxon>
        <taxon>Arthropoda</taxon>
        <taxon>Hexapoda</taxon>
        <taxon>Insecta</taxon>
        <taxon>Pterygota</taxon>
        <taxon>Neoptera</taxon>
        <taxon>Endopterygota</taxon>
        <taxon>Diptera</taxon>
        <taxon>Brachycera</taxon>
        <taxon>Muscomorpha</taxon>
        <taxon>Hippoboscoidea</taxon>
        <taxon>Glossinidae</taxon>
        <taxon>Glossina</taxon>
    </lineage>
</organism>